<evidence type="ECO:0000313" key="3">
    <source>
        <dbReference type="Proteomes" id="UP000611629"/>
    </source>
</evidence>
<gene>
    <name evidence="2" type="ORF">HZF24_07090</name>
</gene>
<dbReference type="Gene3D" id="1.10.101.10">
    <property type="entry name" value="PGBD-like superfamily/PGBD"/>
    <property type="match status" value="3"/>
</dbReference>
<accession>A0A974BIV6</accession>
<evidence type="ECO:0000313" key="2">
    <source>
        <dbReference type="EMBL" id="NYB73903.1"/>
    </source>
</evidence>
<dbReference type="InterPro" id="IPR036366">
    <property type="entry name" value="PGBDSf"/>
</dbReference>
<name>A0A974BIV6_SEDHY</name>
<dbReference type="RefSeq" id="WP_179237596.1">
    <property type="nucleotide sequence ID" value="NZ_JACBNQ010000005.1"/>
</dbReference>
<reference evidence="2" key="1">
    <citation type="submission" date="2020-07" db="EMBL/GenBank/DDBJ databases">
        <title>Genomic analysis of a strain of Sedimentibacter Hydroxybenzoicus DSM7310.</title>
        <authorList>
            <person name="Ma S."/>
        </authorList>
    </citation>
    <scope>NUCLEOTIDE SEQUENCE</scope>
    <source>
        <strain evidence="2">DSM 7310</strain>
    </source>
</reference>
<dbReference type="InterPro" id="IPR002477">
    <property type="entry name" value="Peptidoglycan-bd-like"/>
</dbReference>
<keyword evidence="3" id="KW-1185">Reference proteome</keyword>
<protein>
    <submittedName>
        <fullName evidence="2">Peptidoglycan-binding protein</fullName>
    </submittedName>
</protein>
<dbReference type="AlphaFoldDB" id="A0A974BIV6"/>
<feature type="domain" description="Peptidoglycan binding-like" evidence="1">
    <location>
        <begin position="236"/>
        <end position="278"/>
    </location>
</feature>
<feature type="domain" description="Peptidoglycan binding-like" evidence="1">
    <location>
        <begin position="129"/>
        <end position="186"/>
    </location>
</feature>
<dbReference type="Proteomes" id="UP000611629">
    <property type="component" value="Unassembled WGS sequence"/>
</dbReference>
<dbReference type="InterPro" id="IPR036365">
    <property type="entry name" value="PGBD-like_sf"/>
</dbReference>
<dbReference type="SUPFAM" id="SSF47090">
    <property type="entry name" value="PGBD-like"/>
    <property type="match status" value="3"/>
</dbReference>
<proteinExistence type="predicted"/>
<dbReference type="Pfam" id="PF01471">
    <property type="entry name" value="PG_binding_1"/>
    <property type="match status" value="3"/>
</dbReference>
<dbReference type="EMBL" id="JACBNQ010000005">
    <property type="protein sequence ID" value="NYB73903.1"/>
    <property type="molecule type" value="Genomic_DNA"/>
</dbReference>
<comment type="caution">
    <text evidence="2">The sequence shown here is derived from an EMBL/GenBank/DDBJ whole genome shotgun (WGS) entry which is preliminary data.</text>
</comment>
<organism evidence="2 3">
    <name type="scientific">Sedimentibacter hydroxybenzoicus DSM 7310</name>
    <dbReference type="NCBI Taxonomy" id="1123245"/>
    <lineage>
        <taxon>Bacteria</taxon>
        <taxon>Bacillati</taxon>
        <taxon>Bacillota</taxon>
        <taxon>Tissierellia</taxon>
        <taxon>Sedimentibacter</taxon>
    </lineage>
</organism>
<evidence type="ECO:0000259" key="1">
    <source>
        <dbReference type="Pfam" id="PF01471"/>
    </source>
</evidence>
<sequence length="305" mass="34065">MSVRISNVSPIVVIDTPFPGELQLGDINEHVLTLKNELNVISVNYPDIPRLYPVDQVFDESTETAVRNFQSIFQLPVTGTVGKATWFEIKRIYDAVRRLASSSSEVIIPIEIYQENIPEPGANEVFPTIQLAQYFLNVLSVYYDAIPAVDINGILENETQYSIRQFQRVMGLPATGLLDDETWNLMYSYILGILETLPSSAISLPALLYPGVVLTEGSEGANVFIMQLFLSYISSIILSIPPVNTSGLFDAQMTTAVTEFQRLSGIEPTGMIDEETWSEIVDVYRQMRFSSYRPIGQYPGTLIGE</sequence>
<feature type="domain" description="Peptidoglycan binding-like" evidence="1">
    <location>
        <begin position="31"/>
        <end position="86"/>
    </location>
</feature>